<dbReference type="InterPro" id="IPR051918">
    <property type="entry name" value="STPP_CPPED1"/>
</dbReference>
<dbReference type="SUPFAM" id="SSF56300">
    <property type="entry name" value="Metallo-dependent phosphatases"/>
    <property type="match status" value="1"/>
</dbReference>
<accession>A0ABT9DV45</accession>
<evidence type="ECO:0000313" key="1">
    <source>
        <dbReference type="EMBL" id="MDO9707748.1"/>
    </source>
</evidence>
<gene>
    <name evidence="1" type="ORF">Q7A36_05265</name>
</gene>
<evidence type="ECO:0000313" key="2">
    <source>
        <dbReference type="Proteomes" id="UP001243009"/>
    </source>
</evidence>
<dbReference type="Proteomes" id="UP001243009">
    <property type="component" value="Unassembled WGS sequence"/>
</dbReference>
<comment type="caution">
    <text evidence="1">The sequence shown here is derived from an EMBL/GenBank/DDBJ whole genome shotgun (WGS) entry which is preliminary data.</text>
</comment>
<proteinExistence type="predicted"/>
<dbReference type="InterPro" id="IPR029052">
    <property type="entry name" value="Metallo-depent_PP-like"/>
</dbReference>
<keyword evidence="2" id="KW-1185">Reference proteome</keyword>
<protein>
    <recommendedName>
        <fullName evidence="3">Metallophosphoesterase</fullName>
    </recommendedName>
</protein>
<dbReference type="RefSeq" id="WP_305102620.1">
    <property type="nucleotide sequence ID" value="NZ_JAUTWS010000004.1"/>
</dbReference>
<organism evidence="1 2">
    <name type="scientific">Paracraurococcus lichenis</name>
    <dbReference type="NCBI Taxonomy" id="3064888"/>
    <lineage>
        <taxon>Bacteria</taxon>
        <taxon>Pseudomonadati</taxon>
        <taxon>Pseudomonadota</taxon>
        <taxon>Alphaproteobacteria</taxon>
        <taxon>Acetobacterales</taxon>
        <taxon>Roseomonadaceae</taxon>
        <taxon>Paracraurococcus</taxon>
    </lineage>
</organism>
<name>A0ABT9DV45_9PROT</name>
<evidence type="ECO:0008006" key="3">
    <source>
        <dbReference type="Google" id="ProtNLM"/>
    </source>
</evidence>
<dbReference type="EMBL" id="JAUTWS010000004">
    <property type="protein sequence ID" value="MDO9707748.1"/>
    <property type="molecule type" value="Genomic_DNA"/>
</dbReference>
<sequence>MEDDGKSFYERFPAGRDQGGAYSFDAGGVHFIALNNVMDVKPGRLGSLGAAQLRFLEQDLAGRSASTPIVVFSHMPLYVVHEAWGWGTEDGQQALALLRRFGSVTVLNGHIHQTLQKIEGNLAFHSGRSTAFPQSAPGVGRPGPLREVPDGNVRRLLGINRVTLVRGDAPLAVVTQPLGA</sequence>
<dbReference type="PANTHER" id="PTHR43143">
    <property type="entry name" value="METALLOPHOSPHOESTERASE, CALCINEURIN SUPERFAMILY"/>
    <property type="match status" value="1"/>
</dbReference>
<dbReference type="PANTHER" id="PTHR43143:SF6">
    <property type="entry name" value="BLL3016 PROTEIN"/>
    <property type="match status" value="1"/>
</dbReference>
<reference evidence="1 2" key="1">
    <citation type="submission" date="2023-08" db="EMBL/GenBank/DDBJ databases">
        <title>The draft genome sequence of Paracraurococcus sp. LOR1-02.</title>
        <authorList>
            <person name="Kingkaew E."/>
            <person name="Tanasupawat S."/>
        </authorList>
    </citation>
    <scope>NUCLEOTIDE SEQUENCE [LARGE SCALE GENOMIC DNA]</scope>
    <source>
        <strain evidence="1 2">LOR1-02</strain>
    </source>
</reference>
<dbReference type="Gene3D" id="3.60.21.10">
    <property type="match status" value="1"/>
</dbReference>